<gene>
    <name evidence="3" type="ORF">G5I_10055</name>
</gene>
<dbReference type="InterPro" id="IPR006970">
    <property type="entry name" value="PT"/>
</dbReference>
<dbReference type="InParanoid" id="F4WVV2"/>
<proteinExistence type="predicted"/>
<protein>
    <submittedName>
        <fullName evidence="3">Uncharacterized protein</fullName>
    </submittedName>
</protein>
<evidence type="ECO:0000313" key="4">
    <source>
        <dbReference type="Proteomes" id="UP000007755"/>
    </source>
</evidence>
<evidence type="ECO:0000256" key="1">
    <source>
        <dbReference type="ARBA" id="ARBA00022729"/>
    </source>
</evidence>
<dbReference type="AlphaFoldDB" id="F4WVV2"/>
<keyword evidence="4" id="KW-1185">Reference proteome</keyword>
<sequence length="156" mass="17203">MRLHVCVDSTGGTKWKKKGSDSVLVNHEKAPSAPEHWLGSPFSTGMRDVIPKMVRARQPTNQPTNYPTIQPTIQPTNQPGITYRDTNRRKWNFLPSRRQAGQPDDGLIDVAGLAVRQPLYTSTAVQRASAHALICTYALVVLGGRRVLIARGDVCC</sequence>
<evidence type="ECO:0000313" key="3">
    <source>
        <dbReference type="EMBL" id="EGI61682.1"/>
    </source>
</evidence>
<name>F4WVV2_ACREC</name>
<dbReference type="EMBL" id="GL888398">
    <property type="protein sequence ID" value="EGI61682.1"/>
    <property type="molecule type" value="Genomic_DNA"/>
</dbReference>
<reference evidence="3" key="1">
    <citation type="submission" date="2011-02" db="EMBL/GenBank/DDBJ databases">
        <title>The genome of the leaf-cutting ant Acromyrmex echinatior suggests key adaptations to social evolution and fungus farming.</title>
        <authorList>
            <person name="Nygaard S."/>
            <person name="Zhang G."/>
        </authorList>
    </citation>
    <scope>NUCLEOTIDE SEQUENCE</scope>
</reference>
<accession>F4WVV2</accession>
<dbReference type="Proteomes" id="UP000007755">
    <property type="component" value="Unassembled WGS sequence"/>
</dbReference>
<dbReference type="Pfam" id="PF04886">
    <property type="entry name" value="PT"/>
    <property type="match status" value="1"/>
</dbReference>
<keyword evidence="1" id="KW-0732">Signal</keyword>
<evidence type="ECO:0000256" key="2">
    <source>
        <dbReference type="ARBA" id="ARBA00022737"/>
    </source>
</evidence>
<organism evidence="4">
    <name type="scientific">Acromyrmex echinatior</name>
    <name type="common">Panamanian leafcutter ant</name>
    <name type="synonym">Acromyrmex octospinosus echinatior</name>
    <dbReference type="NCBI Taxonomy" id="103372"/>
    <lineage>
        <taxon>Eukaryota</taxon>
        <taxon>Metazoa</taxon>
        <taxon>Ecdysozoa</taxon>
        <taxon>Arthropoda</taxon>
        <taxon>Hexapoda</taxon>
        <taxon>Insecta</taxon>
        <taxon>Pterygota</taxon>
        <taxon>Neoptera</taxon>
        <taxon>Endopterygota</taxon>
        <taxon>Hymenoptera</taxon>
        <taxon>Apocrita</taxon>
        <taxon>Aculeata</taxon>
        <taxon>Formicoidea</taxon>
        <taxon>Formicidae</taxon>
        <taxon>Myrmicinae</taxon>
        <taxon>Acromyrmex</taxon>
    </lineage>
</organism>
<keyword evidence="2" id="KW-0677">Repeat</keyword>